<evidence type="ECO:0000313" key="1">
    <source>
        <dbReference type="EMBL" id="SUZ92516.1"/>
    </source>
</evidence>
<evidence type="ECO:0008006" key="2">
    <source>
        <dbReference type="Google" id="ProtNLM"/>
    </source>
</evidence>
<protein>
    <recommendedName>
        <fullName evidence="2">Pentapeptide repeat-containing protein</fullName>
    </recommendedName>
</protein>
<accession>A0A381RL15</accession>
<dbReference type="EMBL" id="UINC01002065">
    <property type="protein sequence ID" value="SUZ92516.1"/>
    <property type="molecule type" value="Genomic_DNA"/>
</dbReference>
<dbReference type="AlphaFoldDB" id="A0A381RL15"/>
<proteinExistence type="predicted"/>
<sequence length="52" mass="5677">MHSSLGRADLTDTSLKGAFLEGAKGAPELTPEQLASMEFKESELFGEIWPRP</sequence>
<name>A0A381RL15_9ZZZZ</name>
<organism evidence="1">
    <name type="scientific">marine metagenome</name>
    <dbReference type="NCBI Taxonomy" id="408172"/>
    <lineage>
        <taxon>unclassified sequences</taxon>
        <taxon>metagenomes</taxon>
        <taxon>ecological metagenomes</taxon>
    </lineage>
</organism>
<gene>
    <name evidence="1" type="ORF">METZ01_LOCUS45370</name>
</gene>
<reference evidence="1" key="1">
    <citation type="submission" date="2018-05" db="EMBL/GenBank/DDBJ databases">
        <authorList>
            <person name="Lanie J.A."/>
            <person name="Ng W.-L."/>
            <person name="Kazmierczak K.M."/>
            <person name="Andrzejewski T.M."/>
            <person name="Davidsen T.M."/>
            <person name="Wayne K.J."/>
            <person name="Tettelin H."/>
            <person name="Glass J.I."/>
            <person name="Rusch D."/>
            <person name="Podicherti R."/>
            <person name="Tsui H.-C.T."/>
            <person name="Winkler M.E."/>
        </authorList>
    </citation>
    <scope>NUCLEOTIDE SEQUENCE</scope>
</reference>